<feature type="transmembrane region" description="Helical" evidence="1">
    <location>
        <begin position="61"/>
        <end position="79"/>
    </location>
</feature>
<dbReference type="Proteomes" id="UP000272412">
    <property type="component" value="Unassembled WGS sequence"/>
</dbReference>
<sequence>MYSSIKIKILLNILLIAGWLVLQYFNSKISKAASGDLILLFATIALWSANTPQTSKQKTFLILAYCSAFICYLLIYLAGRYGI</sequence>
<dbReference type="AlphaFoldDB" id="A0A3N4MKL1"/>
<dbReference type="KEGG" id="nwx:CGZ65_09155"/>
<keyword evidence="3" id="KW-1185">Reference proteome</keyword>
<accession>A0A3N4MKL1</accession>
<name>A0A3N4MKL1_9NEIS</name>
<dbReference type="EMBL" id="RPFL01000046">
    <property type="protein sequence ID" value="RPD83748.1"/>
    <property type="molecule type" value="Genomic_DNA"/>
</dbReference>
<protein>
    <submittedName>
        <fullName evidence="2">Uncharacterized protein</fullName>
    </submittedName>
</protein>
<evidence type="ECO:0000313" key="2">
    <source>
        <dbReference type="EMBL" id="RPD83748.1"/>
    </source>
</evidence>
<feature type="transmembrane region" description="Helical" evidence="1">
    <location>
        <begin position="9"/>
        <end position="26"/>
    </location>
</feature>
<keyword evidence="1" id="KW-1133">Transmembrane helix</keyword>
<keyword evidence="1" id="KW-0812">Transmembrane</keyword>
<gene>
    <name evidence="2" type="ORF">EGK74_11940</name>
</gene>
<comment type="caution">
    <text evidence="2">The sequence shown here is derived from an EMBL/GenBank/DDBJ whole genome shotgun (WGS) entry which is preliminary data.</text>
</comment>
<reference evidence="2 3" key="1">
    <citation type="submission" date="2018-11" db="EMBL/GenBank/DDBJ databases">
        <title>Neisseria weixii sp. nov. isolated from the rectal contents of plateau pika (Ochotona cruzoniae).</title>
        <authorList>
            <person name="Zhang G."/>
        </authorList>
    </citation>
    <scope>NUCLEOTIDE SEQUENCE [LARGE SCALE GENOMIC DNA]</scope>
    <source>
        <strain evidence="2 3">10009</strain>
    </source>
</reference>
<keyword evidence="1" id="KW-0472">Membrane</keyword>
<evidence type="ECO:0000313" key="3">
    <source>
        <dbReference type="Proteomes" id="UP000272412"/>
    </source>
</evidence>
<proteinExistence type="predicted"/>
<organism evidence="2 3">
    <name type="scientific">Neisseria weixii</name>
    <dbReference type="NCBI Taxonomy" id="1853276"/>
    <lineage>
        <taxon>Bacteria</taxon>
        <taxon>Pseudomonadati</taxon>
        <taxon>Pseudomonadota</taxon>
        <taxon>Betaproteobacteria</taxon>
        <taxon>Neisseriales</taxon>
        <taxon>Neisseriaceae</taxon>
        <taxon>Neisseria</taxon>
    </lineage>
</organism>
<evidence type="ECO:0000256" key="1">
    <source>
        <dbReference type="SAM" id="Phobius"/>
    </source>
</evidence>